<dbReference type="InterPro" id="IPR000073">
    <property type="entry name" value="AB_hydrolase_1"/>
</dbReference>
<protein>
    <submittedName>
        <fullName evidence="2">Alpha/beta fold hydrolase</fullName>
    </submittedName>
</protein>
<proteinExistence type="predicted"/>
<dbReference type="Pfam" id="PF00561">
    <property type="entry name" value="Abhydrolase_1"/>
    <property type="match status" value="1"/>
</dbReference>
<feature type="domain" description="AB hydrolase-1" evidence="1">
    <location>
        <begin position="22"/>
        <end position="241"/>
    </location>
</feature>
<sequence>MTTALAADGTRLACQVRGSGRPLVLLAGQANNHTWWDPVREDFHGSHTTITFDYRGTGDSDKPEGGYSTAGFAGDVVAVLDHLGVAEADVYGTSMGGRVAQWLAACHPGRVRRLVLGCTSPGGAHGVERSNEVRRSLARRDARAREVLADLMYTPAWRATHPGPYTTLGDPDMPAHAVRGHLVASNGHDAWDALPRITAPTLVLHGDDDELAPVANADLLTSRIPDARSHIFPGARHAYFEECRPAASQIVRDFLNLPLSGRPVEPPAPSP</sequence>
<keyword evidence="3" id="KW-1185">Reference proteome</keyword>
<dbReference type="Gene3D" id="3.40.50.1820">
    <property type="entry name" value="alpha/beta hydrolase"/>
    <property type="match status" value="1"/>
</dbReference>
<evidence type="ECO:0000313" key="2">
    <source>
        <dbReference type="EMBL" id="RZQ65853.1"/>
    </source>
</evidence>
<comment type="caution">
    <text evidence="2">The sequence shown here is derived from an EMBL/GenBank/DDBJ whole genome shotgun (WGS) entry which is preliminary data.</text>
</comment>
<dbReference type="SUPFAM" id="SSF53474">
    <property type="entry name" value="alpha/beta-Hydrolases"/>
    <property type="match status" value="1"/>
</dbReference>
<dbReference type="GO" id="GO:0016787">
    <property type="term" value="F:hydrolase activity"/>
    <property type="evidence" value="ECO:0007669"/>
    <property type="project" value="UniProtKB-KW"/>
</dbReference>
<dbReference type="PANTHER" id="PTHR43433">
    <property type="entry name" value="HYDROLASE, ALPHA/BETA FOLD FAMILY PROTEIN"/>
    <property type="match status" value="1"/>
</dbReference>
<dbReference type="PRINTS" id="PR00111">
    <property type="entry name" value="ABHYDROLASE"/>
</dbReference>
<organism evidence="2 3">
    <name type="scientific">Amycolatopsis suaedae</name>
    <dbReference type="NCBI Taxonomy" id="2510978"/>
    <lineage>
        <taxon>Bacteria</taxon>
        <taxon>Bacillati</taxon>
        <taxon>Actinomycetota</taxon>
        <taxon>Actinomycetes</taxon>
        <taxon>Pseudonocardiales</taxon>
        <taxon>Pseudonocardiaceae</taxon>
        <taxon>Amycolatopsis</taxon>
    </lineage>
</organism>
<evidence type="ECO:0000313" key="3">
    <source>
        <dbReference type="Proteomes" id="UP000292003"/>
    </source>
</evidence>
<dbReference type="AlphaFoldDB" id="A0A4Q7JFX7"/>
<dbReference type="RefSeq" id="WP_130473422.1">
    <property type="nucleotide sequence ID" value="NZ_SFCC01000001.1"/>
</dbReference>
<keyword evidence="2" id="KW-0378">Hydrolase</keyword>
<dbReference type="OrthoDB" id="495620at2"/>
<name>A0A4Q7JFX7_9PSEU</name>
<dbReference type="InterPro" id="IPR029058">
    <property type="entry name" value="AB_hydrolase_fold"/>
</dbReference>
<reference evidence="2 3" key="1">
    <citation type="submission" date="2019-02" db="EMBL/GenBank/DDBJ databases">
        <title>Draft genome sequence of Amycolatopsis sp. 8-3EHSu isolated from roots of Suaeda maritima.</title>
        <authorList>
            <person name="Duangmal K."/>
            <person name="Chantavorakit T."/>
        </authorList>
    </citation>
    <scope>NUCLEOTIDE SEQUENCE [LARGE SCALE GENOMIC DNA]</scope>
    <source>
        <strain evidence="2 3">8-3EHSu</strain>
    </source>
</reference>
<dbReference type="InterPro" id="IPR050471">
    <property type="entry name" value="AB_hydrolase"/>
</dbReference>
<accession>A0A4Q7JFX7</accession>
<dbReference type="Proteomes" id="UP000292003">
    <property type="component" value="Unassembled WGS sequence"/>
</dbReference>
<dbReference type="EMBL" id="SFCC01000001">
    <property type="protein sequence ID" value="RZQ65853.1"/>
    <property type="molecule type" value="Genomic_DNA"/>
</dbReference>
<gene>
    <name evidence="2" type="ORF">EWH70_01895</name>
</gene>
<evidence type="ECO:0000259" key="1">
    <source>
        <dbReference type="Pfam" id="PF00561"/>
    </source>
</evidence>
<dbReference type="PANTHER" id="PTHR43433:SF5">
    <property type="entry name" value="AB HYDROLASE-1 DOMAIN-CONTAINING PROTEIN"/>
    <property type="match status" value="1"/>
</dbReference>